<name>A0A0F9ARA2_9ZZZZ</name>
<dbReference type="EMBL" id="LAZR01041447">
    <property type="protein sequence ID" value="KKL11965.1"/>
    <property type="molecule type" value="Genomic_DNA"/>
</dbReference>
<feature type="non-terminal residue" evidence="1">
    <location>
        <position position="1"/>
    </location>
</feature>
<sequence>AHLIRLLRMGCEFLKDGELNVFGHDAPQLIEIKRGKWSLERVKAESDRLFKLAEVTYLASSLPAKPNLQDINELTMAMFAKARCLPHIPAFWRDKSTIIKPPPVKLPRCQCGEPGIESHLGFWYCQKCAETT</sequence>
<accession>A0A0F9ARA2</accession>
<reference evidence="1" key="1">
    <citation type="journal article" date="2015" name="Nature">
        <title>Complex archaea that bridge the gap between prokaryotes and eukaryotes.</title>
        <authorList>
            <person name="Spang A."/>
            <person name="Saw J.H."/>
            <person name="Jorgensen S.L."/>
            <person name="Zaremba-Niedzwiedzka K."/>
            <person name="Martijn J."/>
            <person name="Lind A.E."/>
            <person name="van Eijk R."/>
            <person name="Schleper C."/>
            <person name="Guy L."/>
            <person name="Ettema T.J."/>
        </authorList>
    </citation>
    <scope>NUCLEOTIDE SEQUENCE</scope>
</reference>
<evidence type="ECO:0000313" key="1">
    <source>
        <dbReference type="EMBL" id="KKL11965.1"/>
    </source>
</evidence>
<organism evidence="1">
    <name type="scientific">marine sediment metagenome</name>
    <dbReference type="NCBI Taxonomy" id="412755"/>
    <lineage>
        <taxon>unclassified sequences</taxon>
        <taxon>metagenomes</taxon>
        <taxon>ecological metagenomes</taxon>
    </lineage>
</organism>
<gene>
    <name evidence="1" type="ORF">LCGC14_2540490</name>
</gene>
<dbReference type="AlphaFoldDB" id="A0A0F9ARA2"/>
<protein>
    <submittedName>
        <fullName evidence="1">Uncharacterized protein</fullName>
    </submittedName>
</protein>
<proteinExistence type="predicted"/>
<comment type="caution">
    <text evidence="1">The sequence shown here is derived from an EMBL/GenBank/DDBJ whole genome shotgun (WGS) entry which is preliminary data.</text>
</comment>